<comment type="caution">
    <text evidence="3">The sequence shown here is derived from an EMBL/GenBank/DDBJ whole genome shotgun (WGS) entry which is preliminary data.</text>
</comment>
<dbReference type="InterPro" id="IPR011032">
    <property type="entry name" value="GroES-like_sf"/>
</dbReference>
<dbReference type="InterPro" id="IPR041694">
    <property type="entry name" value="ADH_N_2"/>
</dbReference>
<dbReference type="InterPro" id="IPR020843">
    <property type="entry name" value="ER"/>
</dbReference>
<dbReference type="Gene3D" id="3.90.180.10">
    <property type="entry name" value="Medium-chain alcohol dehydrogenases, catalytic domain"/>
    <property type="match status" value="1"/>
</dbReference>
<dbReference type="InterPro" id="IPR036291">
    <property type="entry name" value="NAD(P)-bd_dom_sf"/>
</dbReference>
<organism evidence="3 4">
    <name type="scientific">Paenactinomyces guangxiensis</name>
    <dbReference type="NCBI Taxonomy" id="1490290"/>
    <lineage>
        <taxon>Bacteria</taxon>
        <taxon>Bacillati</taxon>
        <taxon>Bacillota</taxon>
        <taxon>Bacilli</taxon>
        <taxon>Bacillales</taxon>
        <taxon>Thermoactinomycetaceae</taxon>
        <taxon>Paenactinomyces</taxon>
    </lineage>
</organism>
<dbReference type="EMBL" id="JACEIQ010000001">
    <property type="protein sequence ID" value="MBA4493106.1"/>
    <property type="molecule type" value="Genomic_DNA"/>
</dbReference>
<dbReference type="Gene3D" id="3.40.50.720">
    <property type="entry name" value="NAD(P)-binding Rossmann-like Domain"/>
    <property type="match status" value="1"/>
</dbReference>
<dbReference type="InterPro" id="IPR045010">
    <property type="entry name" value="MDR_fam"/>
</dbReference>
<dbReference type="SUPFAM" id="SSF50129">
    <property type="entry name" value="GroES-like"/>
    <property type="match status" value="1"/>
</dbReference>
<dbReference type="SMART" id="SM00829">
    <property type="entry name" value="PKS_ER"/>
    <property type="match status" value="1"/>
</dbReference>
<name>A0A7W1WNK6_9BACL</name>
<keyword evidence="1" id="KW-0560">Oxidoreductase</keyword>
<reference evidence="3 4" key="1">
    <citation type="submission" date="2020-07" db="EMBL/GenBank/DDBJ databases">
        <authorList>
            <person name="Feng H."/>
        </authorList>
    </citation>
    <scope>NUCLEOTIDE SEQUENCE [LARGE SCALE GENOMIC DNA]</scope>
    <source>
        <strain evidence="4">s-10</strain>
    </source>
</reference>
<feature type="domain" description="Enoyl reductase (ER)" evidence="2">
    <location>
        <begin position="17"/>
        <end position="333"/>
    </location>
</feature>
<dbReference type="AlphaFoldDB" id="A0A7W1WNK6"/>
<evidence type="ECO:0000313" key="3">
    <source>
        <dbReference type="EMBL" id="MBA4493106.1"/>
    </source>
</evidence>
<sequence length="346" mass="37370">MTEEKNQQILLVKRPKGMPTEEDFKMVDKPVPQPEEGAVLIRTLYLSVDPYMRGRMNDRKSYVPPYQLNEVITGGVVGEVVQSKAADLKEGDIVLGNLGWQKYSVTGSNQVRKINPDIAPVTTALGILGMPGLTAYFGLLDIGQPKAGETVVVSGAAGAVGSVVGQIAKIKGCRVVGIAGSDEKNNYLVNELGFDAAINYKTTPDIKKALADACPKGVDIYFDNVGGDISDAVISLLNHKARIPLCGQISLYNLEKPDIGPRIQPQLLITSALMKGFIVSDYADRFDEGISQLTQWVAQGQCKFRENIIEGFENTVKAFLGLFSGENIGKQLVKVADPGQKRAVSK</sequence>
<dbReference type="PANTHER" id="PTHR43205:SF7">
    <property type="entry name" value="PROSTAGLANDIN REDUCTASE 1"/>
    <property type="match status" value="1"/>
</dbReference>
<keyword evidence="4" id="KW-1185">Reference proteome</keyword>
<dbReference type="Pfam" id="PF16884">
    <property type="entry name" value="ADH_N_2"/>
    <property type="match status" value="1"/>
</dbReference>
<dbReference type="RefSeq" id="WP_181750316.1">
    <property type="nucleotide sequence ID" value="NZ_JACEIQ010000001.1"/>
</dbReference>
<gene>
    <name evidence="3" type="ORF">H1191_02100</name>
</gene>
<evidence type="ECO:0000256" key="1">
    <source>
        <dbReference type="ARBA" id="ARBA00023002"/>
    </source>
</evidence>
<dbReference type="PANTHER" id="PTHR43205">
    <property type="entry name" value="PROSTAGLANDIN REDUCTASE"/>
    <property type="match status" value="1"/>
</dbReference>
<dbReference type="GO" id="GO:0016628">
    <property type="term" value="F:oxidoreductase activity, acting on the CH-CH group of donors, NAD or NADP as acceptor"/>
    <property type="evidence" value="ECO:0007669"/>
    <property type="project" value="InterPro"/>
</dbReference>
<protein>
    <submittedName>
        <fullName evidence="3">NADP-dependent oxidoreductase</fullName>
    </submittedName>
</protein>
<accession>A0A7W1WNK6</accession>
<evidence type="ECO:0000259" key="2">
    <source>
        <dbReference type="SMART" id="SM00829"/>
    </source>
</evidence>
<dbReference type="CDD" id="cd05288">
    <property type="entry name" value="PGDH"/>
    <property type="match status" value="1"/>
</dbReference>
<dbReference type="InterPro" id="IPR013149">
    <property type="entry name" value="ADH-like_C"/>
</dbReference>
<evidence type="ECO:0000313" key="4">
    <source>
        <dbReference type="Proteomes" id="UP000535491"/>
    </source>
</evidence>
<proteinExistence type="predicted"/>
<dbReference type="FunFam" id="3.40.50.720:FF:000121">
    <property type="entry name" value="Prostaglandin reductase 2"/>
    <property type="match status" value="1"/>
</dbReference>
<dbReference type="Proteomes" id="UP000535491">
    <property type="component" value="Unassembled WGS sequence"/>
</dbReference>
<dbReference type="Pfam" id="PF00107">
    <property type="entry name" value="ADH_zinc_N"/>
    <property type="match status" value="1"/>
</dbReference>
<dbReference type="SUPFAM" id="SSF51735">
    <property type="entry name" value="NAD(P)-binding Rossmann-fold domains"/>
    <property type="match status" value="1"/>
</dbReference>